<name>A0A1B6KLS6_9HEMI</name>
<feature type="compositionally biased region" description="Polar residues" evidence="9">
    <location>
        <begin position="493"/>
        <end position="517"/>
    </location>
</feature>
<feature type="region of interest" description="Disordered" evidence="9">
    <location>
        <begin position="78"/>
        <end position="131"/>
    </location>
</feature>
<comment type="catalytic activity">
    <reaction evidence="1 8">
        <text>Thiol-dependent hydrolysis of ester, thioester, amide, peptide and isopeptide bonds formed by the C-terminal Gly of ubiquitin (a 76-residue protein attached to proteins as an intracellular targeting signal).</text>
        <dbReference type="EC" id="3.4.19.12"/>
    </reaction>
</comment>
<proteinExistence type="inferred from homology"/>
<dbReference type="GO" id="GO:0016579">
    <property type="term" value="P:protein deubiquitination"/>
    <property type="evidence" value="ECO:0007669"/>
    <property type="project" value="InterPro"/>
</dbReference>
<dbReference type="GO" id="GO:0005730">
    <property type="term" value="C:nucleolus"/>
    <property type="evidence" value="ECO:0007669"/>
    <property type="project" value="UniProtKB-SubCell"/>
</dbReference>
<dbReference type="InterPro" id="IPR050164">
    <property type="entry name" value="Peptidase_C19"/>
</dbReference>
<keyword evidence="7 8" id="KW-0788">Thiol protease</keyword>
<dbReference type="GO" id="GO:0042981">
    <property type="term" value="P:regulation of apoptotic process"/>
    <property type="evidence" value="ECO:0007669"/>
    <property type="project" value="TreeGrafter"/>
</dbReference>
<evidence type="ECO:0000256" key="4">
    <source>
        <dbReference type="ARBA" id="ARBA00022670"/>
    </source>
</evidence>
<evidence type="ECO:0000256" key="2">
    <source>
        <dbReference type="ARBA" id="ARBA00004604"/>
    </source>
</evidence>
<feature type="region of interest" description="Disordered" evidence="9">
    <location>
        <begin position="493"/>
        <end position="525"/>
    </location>
</feature>
<evidence type="ECO:0000256" key="1">
    <source>
        <dbReference type="ARBA" id="ARBA00000707"/>
    </source>
</evidence>
<evidence type="ECO:0000259" key="10">
    <source>
        <dbReference type="PROSITE" id="PS50235"/>
    </source>
</evidence>
<dbReference type="SUPFAM" id="SSF54001">
    <property type="entry name" value="Cysteine proteinases"/>
    <property type="match status" value="1"/>
</dbReference>
<feature type="region of interest" description="Disordered" evidence="9">
    <location>
        <begin position="559"/>
        <end position="680"/>
    </location>
</feature>
<dbReference type="PROSITE" id="PS00973">
    <property type="entry name" value="USP_2"/>
    <property type="match status" value="1"/>
</dbReference>
<evidence type="ECO:0000256" key="9">
    <source>
        <dbReference type="SAM" id="MobiDB-lite"/>
    </source>
</evidence>
<dbReference type="AlphaFoldDB" id="A0A1B6KLS6"/>
<keyword evidence="6 8" id="KW-0378">Hydrolase</keyword>
<dbReference type="GO" id="GO:0006508">
    <property type="term" value="P:proteolysis"/>
    <property type="evidence" value="ECO:0007669"/>
    <property type="project" value="UniProtKB-KW"/>
</dbReference>
<gene>
    <name evidence="11" type="ORF">g.16601</name>
</gene>
<dbReference type="InterPro" id="IPR038765">
    <property type="entry name" value="Papain-like_cys_pep_sf"/>
</dbReference>
<evidence type="ECO:0000256" key="8">
    <source>
        <dbReference type="RuleBase" id="RU366025"/>
    </source>
</evidence>
<reference evidence="11" key="1">
    <citation type="submission" date="2015-11" db="EMBL/GenBank/DDBJ databases">
        <title>De novo transcriptome assembly of four potential Pierce s Disease insect vectors from Arizona vineyards.</title>
        <authorList>
            <person name="Tassone E.E."/>
        </authorList>
    </citation>
    <scope>NUCLEOTIDE SEQUENCE</scope>
</reference>
<dbReference type="EC" id="3.4.19.12" evidence="8"/>
<organism evidence="11">
    <name type="scientific">Graphocephala atropunctata</name>
    <dbReference type="NCBI Taxonomy" id="36148"/>
    <lineage>
        <taxon>Eukaryota</taxon>
        <taxon>Metazoa</taxon>
        <taxon>Ecdysozoa</taxon>
        <taxon>Arthropoda</taxon>
        <taxon>Hexapoda</taxon>
        <taxon>Insecta</taxon>
        <taxon>Pterygota</taxon>
        <taxon>Neoptera</taxon>
        <taxon>Paraneoptera</taxon>
        <taxon>Hemiptera</taxon>
        <taxon>Auchenorrhyncha</taxon>
        <taxon>Membracoidea</taxon>
        <taxon>Cicadellidae</taxon>
        <taxon>Cicadellinae</taxon>
        <taxon>Cicadellini</taxon>
        <taxon>Graphocephala</taxon>
    </lineage>
</organism>
<feature type="compositionally biased region" description="Low complexity" evidence="9">
    <location>
        <begin position="95"/>
        <end position="117"/>
    </location>
</feature>
<dbReference type="InterPro" id="IPR018200">
    <property type="entry name" value="USP_CS"/>
</dbReference>
<accession>A0A1B6KLS6</accession>
<dbReference type="GO" id="GO:0005829">
    <property type="term" value="C:cytosol"/>
    <property type="evidence" value="ECO:0007669"/>
    <property type="project" value="TreeGrafter"/>
</dbReference>
<dbReference type="GO" id="GO:0004843">
    <property type="term" value="F:cysteine-type deubiquitinase activity"/>
    <property type="evidence" value="ECO:0007669"/>
    <property type="project" value="UniProtKB-UniRule"/>
</dbReference>
<evidence type="ECO:0000256" key="6">
    <source>
        <dbReference type="ARBA" id="ARBA00022801"/>
    </source>
</evidence>
<dbReference type="InterPro" id="IPR001394">
    <property type="entry name" value="Peptidase_C19_UCH"/>
</dbReference>
<evidence type="ECO:0000256" key="3">
    <source>
        <dbReference type="ARBA" id="ARBA00009085"/>
    </source>
</evidence>
<dbReference type="InterPro" id="IPR028889">
    <property type="entry name" value="USP"/>
</dbReference>
<dbReference type="PANTHER" id="PTHR24006">
    <property type="entry name" value="UBIQUITIN CARBOXYL-TERMINAL HYDROLASE"/>
    <property type="match status" value="1"/>
</dbReference>
<evidence type="ECO:0000256" key="7">
    <source>
        <dbReference type="ARBA" id="ARBA00022807"/>
    </source>
</evidence>
<dbReference type="PROSITE" id="PS00972">
    <property type="entry name" value="USP_1"/>
    <property type="match status" value="1"/>
</dbReference>
<dbReference type="Pfam" id="PF00443">
    <property type="entry name" value="UCH"/>
    <property type="match status" value="1"/>
</dbReference>
<dbReference type="Gene3D" id="3.90.70.10">
    <property type="entry name" value="Cysteine proteinases"/>
    <property type="match status" value="1"/>
</dbReference>
<keyword evidence="4 8" id="KW-0645">Protease</keyword>
<feature type="compositionally biased region" description="Basic and acidic residues" evidence="9">
    <location>
        <begin position="663"/>
        <end position="680"/>
    </location>
</feature>
<sequence length="760" mass="84804">MPASSGDPISAALNHSLAASTKFATDSDSLDSKLIGSTKRVLLDKINFEQTGSFSNNVVDLKPNYIILKSPTTLENGEVKLKNGLPKGNDALSETKTPMSPGSSSSKPAVSSTKPVSLGSGTNKTDAVLPSPKKVLFPPEKIQLGWQSKSVPIGSGMVNLGNTCYLNSTLQALFHVPAFVNWLLNDKAHKDKCETMNGLTHTECLICAMLKTLKCSMENSALSNPIRPHLIYNKLKLICKRLIHGHQEDAHEFLRYLIESMDRSYLRLMQANNLDSYSKETTPLSQIFGGYLRTEVRCLECRHISLTFQHFQDLLLDIRQATTVDEALEAYFSRERLGDGEEAYRCDKCHRRVAATKQFTVEKPPNVLCIQLKRFGIMGGKNSKHIQVQQSLDLTKFWVHRATHPTCRLSYRLMSLVMHIGPSTNCGHYTAIGHTSSGQLYLFDDSVVRPVSNHAVSGNNVYIMMYELSSPNPYVNCTPTKTTVGNCTVTKPSPASGSVNGTTSFTKSTPTPLTNGSYIPGKLSQPSTPLKTILNSPAKPTFSGSPLCPKGCDKEESTQLKKCPPHNGINGREDHKTAPIENGHSAKDNGVNGQKNGVMRNGQIPNGQIPNGQIPNGQIPNGQIPNGKSWDGSRSNGTVEFLRKGSHQGYGSNVSTWNGNRTQVDRDVENDRVQQRKRTYDQQYDNEYDQGKIKKMKSNNHYQKNGDRDMNGRRNFIQEHQNHKNGWYGDRNHFYRTYNNHNNQFRTYQNNRNPNYHWRR</sequence>
<protein>
    <recommendedName>
        <fullName evidence="8">Ubiquitin carboxyl-terminal hydrolase</fullName>
        <ecNumber evidence="8">3.4.19.12</ecNumber>
    </recommendedName>
</protein>
<evidence type="ECO:0000256" key="5">
    <source>
        <dbReference type="ARBA" id="ARBA00022786"/>
    </source>
</evidence>
<feature type="compositionally biased region" description="Polar residues" evidence="9">
    <location>
        <begin position="649"/>
        <end position="662"/>
    </location>
</feature>
<evidence type="ECO:0000313" key="11">
    <source>
        <dbReference type="EMBL" id="JAT12402.1"/>
    </source>
</evidence>
<dbReference type="EMBL" id="GEBQ01027575">
    <property type="protein sequence ID" value="JAT12402.1"/>
    <property type="molecule type" value="Transcribed_RNA"/>
</dbReference>
<dbReference type="PROSITE" id="PS50235">
    <property type="entry name" value="USP_3"/>
    <property type="match status" value="1"/>
</dbReference>
<comment type="similarity">
    <text evidence="3 8">Belongs to the peptidase C19 family.</text>
</comment>
<feature type="compositionally biased region" description="Polar residues" evidence="9">
    <location>
        <begin position="603"/>
        <end position="638"/>
    </location>
</feature>
<comment type="subcellular location">
    <subcellularLocation>
        <location evidence="2">Nucleus</location>
        <location evidence="2">Nucleolus</location>
    </subcellularLocation>
</comment>
<feature type="domain" description="USP" evidence="10">
    <location>
        <begin position="155"/>
        <end position="469"/>
    </location>
</feature>
<dbReference type="PANTHER" id="PTHR24006:SF758">
    <property type="entry name" value="UBIQUITIN CARBOXYL-TERMINAL HYDROLASE 36"/>
    <property type="match status" value="1"/>
</dbReference>
<keyword evidence="5 8" id="KW-0833">Ubl conjugation pathway</keyword>